<sequence length="89" mass="9940">MCNIVSNNENKNLNLMDNFNNNIFEHRISGDSIPVSGTSVVSSIFGEEVSNPEKDMIEIKGNPGNGLENDEQIKIQRINHIVQTLIEEV</sequence>
<evidence type="ECO:0000313" key="2">
    <source>
        <dbReference type="Proteomes" id="UP001054126"/>
    </source>
</evidence>
<dbReference type="AlphaFoldDB" id="A0AAF0B6N9"/>
<gene>
    <name evidence="1" type="ORF">Py17XNL_001205346</name>
</gene>
<name>A0AAF0B6N9_PLAYO</name>
<dbReference type="EMBL" id="CP115536">
    <property type="protein sequence ID" value="WBY59549.1"/>
    <property type="molecule type" value="Genomic_DNA"/>
</dbReference>
<reference evidence="1" key="1">
    <citation type="submission" date="2023-01" db="EMBL/GenBank/DDBJ databases">
        <title>Long-Read Genome Assembly and Gene Model Annotations for the Rodent Malaria Parasite Plasmodium yoelii 17XNL.</title>
        <authorList>
            <person name="Mitchell G.J."/>
            <person name="Sebastian A."/>
            <person name="Albert I."/>
            <person name="Lindner S.E."/>
        </authorList>
    </citation>
    <scope>NUCLEOTIDE SEQUENCE</scope>
    <source>
        <strain evidence="1">17XNL clone 1.1</strain>
    </source>
</reference>
<accession>A0AAF0B6N9</accession>
<dbReference type="Proteomes" id="UP001054126">
    <property type="component" value="Chromosome 12"/>
</dbReference>
<proteinExistence type="predicted"/>
<organism evidence="1 2">
    <name type="scientific">Plasmodium yoelii yoelii</name>
    <dbReference type="NCBI Taxonomy" id="73239"/>
    <lineage>
        <taxon>Eukaryota</taxon>
        <taxon>Sar</taxon>
        <taxon>Alveolata</taxon>
        <taxon>Apicomplexa</taxon>
        <taxon>Aconoidasida</taxon>
        <taxon>Haemosporida</taxon>
        <taxon>Plasmodiidae</taxon>
        <taxon>Plasmodium</taxon>
        <taxon>Plasmodium (Vinckeia)</taxon>
    </lineage>
</organism>
<evidence type="ECO:0000313" key="1">
    <source>
        <dbReference type="EMBL" id="WBY59549.1"/>
    </source>
</evidence>
<protein>
    <submittedName>
        <fullName evidence="1">Uncharacterized protein</fullName>
    </submittedName>
</protein>